<comment type="caution">
    <text evidence="1">The sequence shown here is derived from an EMBL/GenBank/DDBJ whole genome shotgun (WGS) entry which is preliminary data.</text>
</comment>
<dbReference type="Proteomes" id="UP000527143">
    <property type="component" value="Unassembled WGS sequence"/>
</dbReference>
<dbReference type="AlphaFoldDB" id="A0A840YSP4"/>
<keyword evidence="2" id="KW-1185">Reference proteome</keyword>
<sequence>MSEEERLAVALACECVKALAEAGDMDGVRRWMEVSEWLGRRKRPEEPTN</sequence>
<gene>
    <name evidence="1" type="ORF">FHT02_003947</name>
</gene>
<proteinExistence type="predicted"/>
<accession>A0A840YSP4</accession>
<protein>
    <submittedName>
        <fullName evidence="1">Uncharacterized protein</fullName>
    </submittedName>
</protein>
<dbReference type="RefSeq" id="WP_184091413.1">
    <property type="nucleotide sequence ID" value="NZ_JACIJF010000022.1"/>
</dbReference>
<organism evidence="1 2">
    <name type="scientific">Sphingomonas xinjiangensis</name>
    <dbReference type="NCBI Taxonomy" id="643568"/>
    <lineage>
        <taxon>Bacteria</taxon>
        <taxon>Pseudomonadati</taxon>
        <taxon>Pseudomonadota</taxon>
        <taxon>Alphaproteobacteria</taxon>
        <taxon>Sphingomonadales</taxon>
        <taxon>Sphingomonadaceae</taxon>
        <taxon>Sphingomonas</taxon>
    </lineage>
</organism>
<evidence type="ECO:0000313" key="1">
    <source>
        <dbReference type="EMBL" id="MBB5712687.1"/>
    </source>
</evidence>
<dbReference type="EMBL" id="JACIJF010000022">
    <property type="protein sequence ID" value="MBB5712687.1"/>
    <property type="molecule type" value="Genomic_DNA"/>
</dbReference>
<name>A0A840YSP4_9SPHN</name>
<reference evidence="1 2" key="1">
    <citation type="submission" date="2020-08" db="EMBL/GenBank/DDBJ databases">
        <title>Genomic Encyclopedia of Type Strains, Phase IV (KMG-IV): sequencing the most valuable type-strain genomes for metagenomic binning, comparative biology and taxonomic classification.</title>
        <authorList>
            <person name="Goeker M."/>
        </authorList>
    </citation>
    <scope>NUCLEOTIDE SEQUENCE [LARGE SCALE GENOMIC DNA]</scope>
    <source>
        <strain evidence="1 2">DSM 26736</strain>
    </source>
</reference>
<evidence type="ECO:0000313" key="2">
    <source>
        <dbReference type="Proteomes" id="UP000527143"/>
    </source>
</evidence>